<evidence type="ECO:0000256" key="3">
    <source>
        <dbReference type="ARBA" id="ARBA00022448"/>
    </source>
</evidence>
<accession>A0A7R8X1B0</accession>
<dbReference type="PANTHER" id="PTHR40942:SF4">
    <property type="entry name" value="CYTOCHROME C5"/>
    <property type="match status" value="1"/>
</dbReference>
<dbReference type="Gene3D" id="1.10.760.10">
    <property type="entry name" value="Cytochrome c-like domain"/>
    <property type="match status" value="2"/>
</dbReference>
<dbReference type="PROSITE" id="PS51007">
    <property type="entry name" value="CYTC"/>
    <property type="match status" value="1"/>
</dbReference>
<dbReference type="AlphaFoldDB" id="A0A7R8X1B0"/>
<dbReference type="PRINTS" id="PR00607">
    <property type="entry name" value="CYTCHROMECIE"/>
</dbReference>
<evidence type="ECO:0000256" key="1">
    <source>
        <dbReference type="ARBA" id="ARBA00002555"/>
    </source>
</evidence>
<keyword evidence="5" id="KW-0479">Metal-binding</keyword>
<evidence type="ECO:0000256" key="6">
    <source>
        <dbReference type="ARBA" id="ARBA00022982"/>
    </source>
</evidence>
<keyword evidence="6" id="KW-0249">Electron transport</keyword>
<sequence>MANAPVIGDSAAWQQRAASGMDALYNSALNGKGVMPPKAGNASLSKEQVMAAVDYMLTTAGVTAAQATDAKAAPAAAPTTDEKTAPAATQEAEQEAAPAAQEAAPAAVQAGIDGEKIYRGICFSCHDTGIADAPKLGDKATWEPRIAAGTELLYNNSINGKGVMPARGGNPALSDDEIKAAVDWMVQQSQ</sequence>
<dbReference type="InterPro" id="IPR002323">
    <property type="entry name" value="Cyt_CIE"/>
</dbReference>
<dbReference type="EMBL" id="OB715839">
    <property type="protein sequence ID" value="CAD7239099.1"/>
    <property type="molecule type" value="Genomic_DNA"/>
</dbReference>
<dbReference type="Pfam" id="PF13442">
    <property type="entry name" value="Cytochrome_CBB3"/>
    <property type="match status" value="2"/>
</dbReference>
<gene>
    <name evidence="8" type="ORF">CTOB1V02_LOCUS16914</name>
</gene>
<keyword evidence="3" id="KW-0813">Transport</keyword>
<name>A0A7R8X1B0_9CRUS</name>
<dbReference type="OrthoDB" id="10498977at2759"/>
<proteinExistence type="inferred from homology"/>
<evidence type="ECO:0000313" key="8">
    <source>
        <dbReference type="EMBL" id="CAD7239099.1"/>
    </source>
</evidence>
<dbReference type="GO" id="GO:0009055">
    <property type="term" value="F:electron transfer activity"/>
    <property type="evidence" value="ECO:0007669"/>
    <property type="project" value="InterPro"/>
</dbReference>
<dbReference type="InterPro" id="IPR009056">
    <property type="entry name" value="Cyt_c-like_dom"/>
</dbReference>
<evidence type="ECO:0000256" key="4">
    <source>
        <dbReference type="ARBA" id="ARBA00022617"/>
    </source>
</evidence>
<organism evidence="8">
    <name type="scientific">Cyprideis torosa</name>
    <dbReference type="NCBI Taxonomy" id="163714"/>
    <lineage>
        <taxon>Eukaryota</taxon>
        <taxon>Metazoa</taxon>
        <taxon>Ecdysozoa</taxon>
        <taxon>Arthropoda</taxon>
        <taxon>Crustacea</taxon>
        <taxon>Oligostraca</taxon>
        <taxon>Ostracoda</taxon>
        <taxon>Podocopa</taxon>
        <taxon>Podocopida</taxon>
        <taxon>Cytherocopina</taxon>
        <taxon>Cytheroidea</taxon>
        <taxon>Cytherideidae</taxon>
        <taxon>Cyprideis</taxon>
    </lineage>
</organism>
<dbReference type="GO" id="GO:0005506">
    <property type="term" value="F:iron ion binding"/>
    <property type="evidence" value="ECO:0007669"/>
    <property type="project" value="InterPro"/>
</dbReference>
<dbReference type="SUPFAM" id="SSF46626">
    <property type="entry name" value="Cytochrome c"/>
    <property type="match status" value="2"/>
</dbReference>
<dbReference type="PANTHER" id="PTHR40942">
    <property type="match status" value="1"/>
</dbReference>
<comment type="function">
    <text evidence="1">Electron carrier protein. The oxidized form of the cytochrome c heme group can accept an electron from the heme group of the cytochrome c1 subunit of cytochrome reductase. Cytochrome c then transfers this electron to the cytochrome oxidase complex, the final protein carrier in the mitochondrial electron-transport chain.</text>
</comment>
<dbReference type="GO" id="GO:0020037">
    <property type="term" value="F:heme binding"/>
    <property type="evidence" value="ECO:0007669"/>
    <property type="project" value="InterPro"/>
</dbReference>
<reference evidence="8" key="1">
    <citation type="submission" date="2020-11" db="EMBL/GenBank/DDBJ databases">
        <authorList>
            <person name="Tran Van P."/>
        </authorList>
    </citation>
    <scope>NUCLEOTIDE SEQUENCE</scope>
</reference>
<protein>
    <submittedName>
        <fullName evidence="8">Uncharacterized protein</fullName>
    </submittedName>
</protein>
<comment type="similarity">
    <text evidence="2">Belongs to the cytochrome c family.</text>
</comment>
<evidence type="ECO:0000256" key="2">
    <source>
        <dbReference type="ARBA" id="ARBA00006488"/>
    </source>
</evidence>
<evidence type="ECO:0000256" key="5">
    <source>
        <dbReference type="ARBA" id="ARBA00022723"/>
    </source>
</evidence>
<keyword evidence="4" id="KW-0349">Heme</keyword>
<keyword evidence="7" id="KW-0408">Iron</keyword>
<evidence type="ECO:0000256" key="7">
    <source>
        <dbReference type="ARBA" id="ARBA00023004"/>
    </source>
</evidence>
<dbReference type="InterPro" id="IPR036909">
    <property type="entry name" value="Cyt_c-like_dom_sf"/>
</dbReference>